<reference evidence="1" key="1">
    <citation type="submission" date="2017-07" db="EMBL/GenBank/DDBJ databases">
        <authorList>
            <person name="Mikheyev A."/>
            <person name="Grau M."/>
        </authorList>
    </citation>
    <scope>NUCLEOTIDE SEQUENCE</scope>
    <source>
        <tissue evidence="1">Venom_gland</tissue>
    </source>
</reference>
<reference evidence="1" key="2">
    <citation type="submission" date="2017-11" db="EMBL/GenBank/DDBJ databases">
        <title>Coralsnake Venomics: Analyses of Venom Gland Transcriptomes and Proteomes of Six Brazilian Taxa.</title>
        <authorList>
            <person name="Aird S.D."/>
            <person name="Jorge da Silva N."/>
            <person name="Qiu L."/>
            <person name="Villar-Briones A."/>
            <person name="Aparecida-Saddi V."/>
            <person name="Campos-Telles M.P."/>
            <person name="Grau M."/>
            <person name="Mikheyev A.S."/>
        </authorList>
    </citation>
    <scope>NUCLEOTIDE SEQUENCE</scope>
    <source>
        <tissue evidence="1">Venom_gland</tissue>
    </source>
</reference>
<evidence type="ECO:0000313" key="1">
    <source>
        <dbReference type="EMBL" id="LAA82178.1"/>
    </source>
</evidence>
<protein>
    <submittedName>
        <fullName evidence="1">Uncharacterized protein</fullName>
    </submittedName>
</protein>
<dbReference type="AlphaFoldDB" id="A0A2D4ID94"/>
<dbReference type="InterPro" id="IPR032675">
    <property type="entry name" value="LRR_dom_sf"/>
</dbReference>
<organism evidence="1">
    <name type="scientific">Micrurus lemniscatus lemniscatus</name>
    <dbReference type="NCBI Taxonomy" id="129467"/>
    <lineage>
        <taxon>Eukaryota</taxon>
        <taxon>Metazoa</taxon>
        <taxon>Chordata</taxon>
        <taxon>Craniata</taxon>
        <taxon>Vertebrata</taxon>
        <taxon>Euteleostomi</taxon>
        <taxon>Lepidosauria</taxon>
        <taxon>Squamata</taxon>
        <taxon>Bifurcata</taxon>
        <taxon>Unidentata</taxon>
        <taxon>Episquamata</taxon>
        <taxon>Toxicofera</taxon>
        <taxon>Serpentes</taxon>
        <taxon>Colubroidea</taxon>
        <taxon>Elapidae</taxon>
        <taxon>Elapinae</taxon>
        <taxon>Micrurus</taxon>
    </lineage>
</organism>
<accession>A0A2D4ID94</accession>
<dbReference type="PROSITE" id="PS51450">
    <property type="entry name" value="LRR"/>
    <property type="match status" value="1"/>
</dbReference>
<dbReference type="InterPro" id="IPR001611">
    <property type="entry name" value="Leu-rich_rpt"/>
</dbReference>
<dbReference type="EMBL" id="IACK01098055">
    <property type="protein sequence ID" value="LAA82178.1"/>
    <property type="molecule type" value="Transcribed_RNA"/>
</dbReference>
<sequence>MAGEVFNIKPLQLYAVTQQLRQGKPTCANGDARTDLGHILDFTCRLKYLKITGTGGPVGNSNIQEHLLPFDLSIFKSLHQIQINHCGAKLINGLTSSKHTLATLSVQFSATSMMEVLVPEAYEFDQWEPEGASSNPVTAVIPTWRTLTTLDMSHNSIAQIDNSVVRVHSKYFRIVSERAQKISLLLIVI</sequence>
<dbReference type="Gene3D" id="3.80.10.10">
    <property type="entry name" value="Ribonuclease Inhibitor"/>
    <property type="match status" value="1"/>
</dbReference>
<name>A0A2D4ID94_MICLE</name>
<proteinExistence type="predicted"/>